<proteinExistence type="predicted"/>
<dbReference type="Proteomes" id="UP000772812">
    <property type="component" value="Unassembled WGS sequence"/>
</dbReference>
<comment type="caution">
    <text evidence="1">The sequence shown here is derived from an EMBL/GenBank/DDBJ whole genome shotgun (WGS) entry which is preliminary data.</text>
</comment>
<evidence type="ECO:0000313" key="1">
    <source>
        <dbReference type="EMBL" id="MBK3331572.1"/>
    </source>
</evidence>
<gene>
    <name evidence="1" type="ORF">GWK41_00660</name>
</gene>
<accession>A0ABS1GFL8</accession>
<evidence type="ECO:0008006" key="3">
    <source>
        <dbReference type="Google" id="ProtNLM"/>
    </source>
</evidence>
<sequence length="109" mass="11932">MLSLKELKAVLSACNCDGAAFFDEEGELIISYKLELDTAKRVSDLITVLVSISNNFGGDYVCIKGINGYISVIDCESFFMVLTSEKEIKVDTVEKLVKTSFLSENCSGI</sequence>
<dbReference type="EMBL" id="JAACYA010000001">
    <property type="protein sequence ID" value="MBK3331572.1"/>
    <property type="molecule type" value="Genomic_DNA"/>
</dbReference>
<organism evidence="1 2">
    <name type="scientific">Persephonella atlantica</name>
    <dbReference type="NCBI Taxonomy" id="2699429"/>
    <lineage>
        <taxon>Bacteria</taxon>
        <taxon>Pseudomonadati</taxon>
        <taxon>Aquificota</taxon>
        <taxon>Aquificia</taxon>
        <taxon>Aquificales</taxon>
        <taxon>Hydrogenothermaceae</taxon>
        <taxon>Persephonella</taxon>
    </lineage>
</organism>
<evidence type="ECO:0000313" key="2">
    <source>
        <dbReference type="Proteomes" id="UP000772812"/>
    </source>
</evidence>
<reference evidence="1 2" key="1">
    <citation type="journal article" date="2021" name="Syst. Appl. Microbiol.">
        <title>Persephonella atlantica sp. nov.: How to adapt to physico-chemical gradients in high temperature hydrothermal habitats.</title>
        <authorList>
            <person name="Francois D.X."/>
            <person name="Godfroy A."/>
            <person name="Mathien C."/>
            <person name="Aube J."/>
            <person name="Cathalot C."/>
            <person name="Lesongeur F."/>
            <person name="L'Haridon S."/>
            <person name="Philippon X."/>
            <person name="Roussel E.G."/>
        </authorList>
    </citation>
    <scope>NUCLEOTIDE SEQUENCE [LARGE SCALE GENOMIC DNA]</scope>
    <source>
        <strain evidence="1 2">MO1340</strain>
    </source>
</reference>
<keyword evidence="2" id="KW-1185">Reference proteome</keyword>
<dbReference type="RefSeq" id="WP_200672990.1">
    <property type="nucleotide sequence ID" value="NZ_JAACYA010000001.1"/>
</dbReference>
<protein>
    <recommendedName>
        <fullName evidence="3">Roadblock/LAMTOR2 domain-containing protein</fullName>
    </recommendedName>
</protein>
<name>A0ABS1GFL8_9AQUI</name>